<name>A0A0G1PNK6_9BACT</name>
<dbReference type="AlphaFoldDB" id="A0A0G1PNK6"/>
<comment type="subcellular location">
    <subcellularLocation>
        <location evidence="1">Membrane</location>
        <topology evidence="1">Single-pass membrane protein</topology>
    </subcellularLocation>
</comment>
<evidence type="ECO:0000256" key="3">
    <source>
        <dbReference type="ARBA" id="ARBA00022692"/>
    </source>
</evidence>
<accession>A0A0G1PNK6</accession>
<dbReference type="Pfam" id="PF07963">
    <property type="entry name" value="N_methyl"/>
    <property type="match status" value="1"/>
</dbReference>
<dbReference type="PROSITE" id="PS00409">
    <property type="entry name" value="PROKAR_NTER_METHYL"/>
    <property type="match status" value="1"/>
</dbReference>
<evidence type="ECO:0000313" key="7">
    <source>
        <dbReference type="EMBL" id="KKU34252.1"/>
    </source>
</evidence>
<protein>
    <submittedName>
        <fullName evidence="7">Type II secretory pathway pseudopilin PulG-like protein</fullName>
    </submittedName>
</protein>
<evidence type="ECO:0000256" key="4">
    <source>
        <dbReference type="ARBA" id="ARBA00022989"/>
    </source>
</evidence>
<reference evidence="7 8" key="1">
    <citation type="journal article" date="2015" name="Nature">
        <title>rRNA introns, odd ribosomes, and small enigmatic genomes across a large radiation of phyla.</title>
        <authorList>
            <person name="Brown C.T."/>
            <person name="Hug L.A."/>
            <person name="Thomas B.C."/>
            <person name="Sharon I."/>
            <person name="Castelle C.J."/>
            <person name="Singh A."/>
            <person name="Wilkins M.J."/>
            <person name="Williams K.H."/>
            <person name="Banfield J.F."/>
        </authorList>
    </citation>
    <scope>NUCLEOTIDE SEQUENCE [LARGE SCALE GENOMIC DNA]</scope>
</reference>
<keyword evidence="3 6" id="KW-0812">Transmembrane</keyword>
<evidence type="ECO:0000256" key="6">
    <source>
        <dbReference type="SAM" id="Phobius"/>
    </source>
</evidence>
<feature type="transmembrane region" description="Helical" evidence="6">
    <location>
        <begin position="12"/>
        <end position="32"/>
    </location>
</feature>
<evidence type="ECO:0000313" key="8">
    <source>
        <dbReference type="Proteomes" id="UP000034705"/>
    </source>
</evidence>
<evidence type="ECO:0000256" key="5">
    <source>
        <dbReference type="ARBA" id="ARBA00023136"/>
    </source>
</evidence>
<sequence length="158" mass="16437">MQKNSKRGFTLIELLIVIAIIAILAGVVFVSLNPAQRFADARDARRQADVENVAAALKTFQVDNDGAYPATVTALVTGSGYTIGTNVSGCDTGCTAQTTQAACVDLTELVTDGYLGTVPLDPAGGLTTETDYYMIRNSNGTVRVGACDPDGAAISVTR</sequence>
<evidence type="ECO:0000256" key="2">
    <source>
        <dbReference type="ARBA" id="ARBA00022481"/>
    </source>
</evidence>
<dbReference type="Gene3D" id="3.30.700.10">
    <property type="entry name" value="Glycoprotein, Type 4 Pilin"/>
    <property type="match status" value="1"/>
</dbReference>
<dbReference type="PANTHER" id="PTHR30093">
    <property type="entry name" value="GENERAL SECRETION PATHWAY PROTEIN G"/>
    <property type="match status" value="1"/>
</dbReference>
<dbReference type="EMBL" id="LCMG01000002">
    <property type="protein sequence ID" value="KKU34252.1"/>
    <property type="molecule type" value="Genomic_DNA"/>
</dbReference>
<dbReference type="GO" id="GO:0015628">
    <property type="term" value="P:protein secretion by the type II secretion system"/>
    <property type="evidence" value="ECO:0007669"/>
    <property type="project" value="InterPro"/>
</dbReference>
<dbReference type="InterPro" id="IPR002416">
    <property type="entry name" value="T2SS_protein-GspH"/>
</dbReference>
<keyword evidence="2" id="KW-0488">Methylation</keyword>
<dbReference type="InterPro" id="IPR045584">
    <property type="entry name" value="Pilin-like"/>
</dbReference>
<proteinExistence type="predicted"/>
<gene>
    <name evidence="7" type="ORF">UX45_C0002G0049</name>
</gene>
<comment type="caution">
    <text evidence="7">The sequence shown here is derived from an EMBL/GenBank/DDBJ whole genome shotgun (WGS) entry which is preliminary data.</text>
</comment>
<evidence type="ECO:0000256" key="1">
    <source>
        <dbReference type="ARBA" id="ARBA00004167"/>
    </source>
</evidence>
<keyword evidence="4 6" id="KW-1133">Transmembrane helix</keyword>
<dbReference type="GO" id="GO:0015627">
    <property type="term" value="C:type II protein secretion system complex"/>
    <property type="evidence" value="ECO:0007669"/>
    <property type="project" value="InterPro"/>
</dbReference>
<dbReference type="PANTHER" id="PTHR30093:SF44">
    <property type="entry name" value="TYPE II SECRETION SYSTEM CORE PROTEIN G"/>
    <property type="match status" value="1"/>
</dbReference>
<organism evidence="7 8">
    <name type="scientific">Candidatus Uhrbacteria bacterium GW2011_GWF2_46_218</name>
    <dbReference type="NCBI Taxonomy" id="1619001"/>
    <lineage>
        <taxon>Bacteria</taxon>
        <taxon>Candidatus Uhriibacteriota</taxon>
    </lineage>
</organism>
<dbReference type="SUPFAM" id="SSF54523">
    <property type="entry name" value="Pili subunits"/>
    <property type="match status" value="1"/>
</dbReference>
<dbReference type="PRINTS" id="PR00885">
    <property type="entry name" value="BCTERIALGSPH"/>
</dbReference>
<dbReference type="Proteomes" id="UP000034705">
    <property type="component" value="Unassembled WGS sequence"/>
</dbReference>
<dbReference type="InterPro" id="IPR012902">
    <property type="entry name" value="N_methyl_site"/>
</dbReference>
<keyword evidence="5 6" id="KW-0472">Membrane</keyword>
<dbReference type="GO" id="GO:0016020">
    <property type="term" value="C:membrane"/>
    <property type="evidence" value="ECO:0007669"/>
    <property type="project" value="UniProtKB-SubCell"/>
</dbReference>
<dbReference type="NCBIfam" id="TIGR02532">
    <property type="entry name" value="IV_pilin_GFxxxE"/>
    <property type="match status" value="1"/>
</dbReference>